<protein>
    <submittedName>
        <fullName evidence="3">YchF/TatD family DNA exonuclease</fullName>
    </submittedName>
</protein>
<keyword evidence="1" id="KW-0479">Metal-binding</keyword>
<organism evidence="3">
    <name type="scientific">Sylvanvirus sp</name>
    <dbReference type="NCBI Taxonomy" id="2487774"/>
    <lineage>
        <taxon>Viruses</taxon>
    </lineage>
</organism>
<keyword evidence="2" id="KW-0378">Hydrolase</keyword>
<evidence type="ECO:0000256" key="1">
    <source>
        <dbReference type="ARBA" id="ARBA00022723"/>
    </source>
</evidence>
<dbReference type="PIRSF" id="PIRSF005902">
    <property type="entry name" value="DNase_TatD"/>
    <property type="match status" value="1"/>
</dbReference>
<sequence length="278" mass="32348">MFDIGVNFSCKQFQAYRKEYLDHAYNEWIEGIVCISNSRPEWDSNMKWIEIYKDHAINLYMTIGIHPHSAKNATEQTFKDMIDYLKNPLVVAVGECGLDYNRMFSPKEKQIEVFKRHIELAINVQKPLYLHDREATKDMLHILSEYKELTGVVHCFTGSKETLKEYLKMGFYIGITGWICDTTRNKDLVEAIKELPLDRLLLETDSPWLIPPTYAKQFKTRRNESDSLPHIVLSISQYTGHTPKDIIEASNINTRMLFKLTTDIKAHKGAHIMNLNES</sequence>
<dbReference type="EMBL" id="MK072507">
    <property type="protein sequence ID" value="AYV86480.1"/>
    <property type="molecule type" value="Genomic_DNA"/>
</dbReference>
<dbReference type="Gene3D" id="3.20.20.140">
    <property type="entry name" value="Metal-dependent hydrolases"/>
    <property type="match status" value="1"/>
</dbReference>
<keyword evidence="3" id="KW-0269">Exonuclease</keyword>
<evidence type="ECO:0000256" key="2">
    <source>
        <dbReference type="ARBA" id="ARBA00022801"/>
    </source>
</evidence>
<dbReference type="InterPro" id="IPR032466">
    <property type="entry name" value="Metal_Hydrolase"/>
</dbReference>
<name>A0A3G5AH58_9VIRU</name>
<dbReference type="InterPro" id="IPR001130">
    <property type="entry name" value="TatD-like"/>
</dbReference>
<evidence type="ECO:0000313" key="3">
    <source>
        <dbReference type="EMBL" id="AYV86480.1"/>
    </source>
</evidence>
<dbReference type="InterPro" id="IPR018228">
    <property type="entry name" value="DNase_TatD-rel_CS"/>
</dbReference>
<proteinExistence type="predicted"/>
<dbReference type="GO" id="GO:0046872">
    <property type="term" value="F:metal ion binding"/>
    <property type="evidence" value="ECO:0007669"/>
    <property type="project" value="UniProtKB-KW"/>
</dbReference>
<dbReference type="PANTHER" id="PTHR46124:SF2">
    <property type="entry name" value="D-AMINOACYL-TRNA DEACYLASE"/>
    <property type="match status" value="1"/>
</dbReference>
<dbReference type="PROSITE" id="PS01091">
    <property type="entry name" value="TATD_3"/>
    <property type="match status" value="1"/>
</dbReference>
<dbReference type="Pfam" id="PF01026">
    <property type="entry name" value="TatD_DNase"/>
    <property type="match status" value="1"/>
</dbReference>
<dbReference type="CDD" id="cd01310">
    <property type="entry name" value="TatD_DNAse"/>
    <property type="match status" value="1"/>
</dbReference>
<dbReference type="FunFam" id="3.20.20.140:FF:000005">
    <property type="entry name" value="TatD family hydrolase"/>
    <property type="match status" value="1"/>
</dbReference>
<dbReference type="PANTHER" id="PTHR46124">
    <property type="entry name" value="D-AMINOACYL-TRNA DEACYLASE"/>
    <property type="match status" value="1"/>
</dbReference>
<reference evidence="3" key="1">
    <citation type="submission" date="2018-10" db="EMBL/GenBank/DDBJ databases">
        <title>Hidden diversity of soil giant viruses.</title>
        <authorList>
            <person name="Schulz F."/>
            <person name="Alteio L."/>
            <person name="Goudeau D."/>
            <person name="Ryan E.M."/>
            <person name="Malmstrom R.R."/>
            <person name="Blanchard J."/>
            <person name="Woyke T."/>
        </authorList>
    </citation>
    <scope>NUCLEOTIDE SEQUENCE</scope>
    <source>
        <strain evidence="3">SYV1</strain>
    </source>
</reference>
<dbReference type="GO" id="GO:0004527">
    <property type="term" value="F:exonuclease activity"/>
    <property type="evidence" value="ECO:0007669"/>
    <property type="project" value="UniProtKB-KW"/>
</dbReference>
<dbReference type="SUPFAM" id="SSF51556">
    <property type="entry name" value="Metallo-dependent hydrolases"/>
    <property type="match status" value="1"/>
</dbReference>
<accession>A0A3G5AH58</accession>
<keyword evidence="3" id="KW-0540">Nuclease</keyword>
<gene>
    <name evidence="3" type="ORF">Sylvanvirus1_76</name>
</gene>